<evidence type="ECO:0000313" key="1">
    <source>
        <dbReference type="EMBL" id="SVD53712.1"/>
    </source>
</evidence>
<accession>A0A382W4G4</accession>
<organism evidence="1">
    <name type="scientific">marine metagenome</name>
    <dbReference type="NCBI Taxonomy" id="408172"/>
    <lineage>
        <taxon>unclassified sequences</taxon>
        <taxon>metagenomes</taxon>
        <taxon>ecological metagenomes</taxon>
    </lineage>
</organism>
<sequence length="187" mass="20220">VEEITPPELSPGVILEPFGLASRLSRSQRSVSPLAGGELSQVRRVLTSNPLKSGLPGVHAVLGVYGKGAAEVPIPQNSQSIEPLDAALTELCEFRLVRWRLTGRIRLQSILDTNDAQVITEHRQAHGDIFSLQGHVTKIGVSSHMCRIESLDQMHEAGAVRADSQAAVSMVTALDSMFFAVESNLFK</sequence>
<gene>
    <name evidence="1" type="ORF">METZ01_LOCUS406566</name>
</gene>
<protein>
    <submittedName>
        <fullName evidence="1">Uncharacterized protein</fullName>
    </submittedName>
</protein>
<dbReference type="AlphaFoldDB" id="A0A382W4G4"/>
<feature type="non-terminal residue" evidence="1">
    <location>
        <position position="1"/>
    </location>
</feature>
<name>A0A382W4G4_9ZZZZ</name>
<reference evidence="1" key="1">
    <citation type="submission" date="2018-05" db="EMBL/GenBank/DDBJ databases">
        <authorList>
            <person name="Lanie J.A."/>
            <person name="Ng W.-L."/>
            <person name="Kazmierczak K.M."/>
            <person name="Andrzejewski T.M."/>
            <person name="Davidsen T.M."/>
            <person name="Wayne K.J."/>
            <person name="Tettelin H."/>
            <person name="Glass J.I."/>
            <person name="Rusch D."/>
            <person name="Podicherti R."/>
            <person name="Tsui H.-C.T."/>
            <person name="Winkler M.E."/>
        </authorList>
    </citation>
    <scope>NUCLEOTIDE SEQUENCE</scope>
</reference>
<feature type="non-terminal residue" evidence="1">
    <location>
        <position position="187"/>
    </location>
</feature>
<proteinExistence type="predicted"/>
<dbReference type="EMBL" id="UINC01156984">
    <property type="protein sequence ID" value="SVD53712.1"/>
    <property type="molecule type" value="Genomic_DNA"/>
</dbReference>